<gene>
    <name evidence="2" type="ORF">LH440_15920</name>
</gene>
<evidence type="ECO:0000256" key="1">
    <source>
        <dbReference type="SAM" id="Coils"/>
    </source>
</evidence>
<accession>A0ABD4SVT6</accession>
<organism evidence="2 3">
    <name type="scientific">Laribacter hongkongensis</name>
    <dbReference type="NCBI Taxonomy" id="168471"/>
    <lineage>
        <taxon>Bacteria</taxon>
        <taxon>Pseudomonadati</taxon>
        <taxon>Pseudomonadota</taxon>
        <taxon>Betaproteobacteria</taxon>
        <taxon>Neisseriales</taxon>
        <taxon>Aquaspirillaceae</taxon>
        <taxon>Laribacter</taxon>
    </lineage>
</organism>
<dbReference type="Proteomes" id="UP001200247">
    <property type="component" value="Unassembled WGS sequence"/>
</dbReference>
<keyword evidence="1" id="KW-0175">Coiled coil</keyword>
<proteinExistence type="predicted"/>
<dbReference type="AlphaFoldDB" id="A0ABD4SVT6"/>
<dbReference type="RefSeq" id="WP_239891240.1">
    <property type="nucleotide sequence ID" value="NZ_JAJAXL010000021.1"/>
</dbReference>
<sequence>MMTTKFHSDFLYRCDPDFENLGFNRDDFMKLLNASGPATAGPEPAKWEQGLLLRQWFTIDEAACIICGKHPDEREDWWGTSWPRSVVSMRQAILDAWRELDIDTDDCGEVQNHHLVSHQSIKTWCEQRGIDWPLSSVQPQAAIVGTSSDIVQRLAAAEVKAERLTHELAAVAGERDQALKEVERLANDLIGAAKEAAASKAELATLQTQLDGQQDALSTQGRNSALLIMAALAKEAKLDVNQPSRTGEILSSSVSELGCSLTGRAISTWLSDIPRALETRAK</sequence>
<evidence type="ECO:0000313" key="2">
    <source>
        <dbReference type="EMBL" id="MCG9027353.1"/>
    </source>
</evidence>
<name>A0ABD4SVT6_9NEIS</name>
<feature type="coiled-coil region" evidence="1">
    <location>
        <begin position="154"/>
        <end position="216"/>
    </location>
</feature>
<dbReference type="EMBL" id="JAJAXM010000053">
    <property type="protein sequence ID" value="MCG9027353.1"/>
    <property type="molecule type" value="Genomic_DNA"/>
</dbReference>
<evidence type="ECO:0000313" key="3">
    <source>
        <dbReference type="Proteomes" id="UP001200247"/>
    </source>
</evidence>
<comment type="caution">
    <text evidence="2">The sequence shown here is derived from an EMBL/GenBank/DDBJ whole genome shotgun (WGS) entry which is preliminary data.</text>
</comment>
<reference evidence="2 3" key="1">
    <citation type="submission" date="2021-10" db="EMBL/GenBank/DDBJ databases">
        <title>Whole-genome sequencing analysis of Laribacter hongkongensis: virulence gene profiles, carbohydrate-active enzyme prediction, and antimicrobial resistance characterization.</title>
        <authorList>
            <person name="Yuan P."/>
            <person name="Zhan Y."/>
            <person name="Chen D."/>
        </authorList>
    </citation>
    <scope>NUCLEOTIDE SEQUENCE [LARGE SCALE GENOMIC DNA]</scope>
    <source>
        <strain evidence="2 3">W67</strain>
    </source>
</reference>
<protein>
    <submittedName>
        <fullName evidence="2">Uncharacterized protein</fullName>
    </submittedName>
</protein>